<keyword evidence="5" id="KW-0560">Oxidoreductase</keyword>
<evidence type="ECO:0000259" key="6">
    <source>
        <dbReference type="Pfam" id="PF00441"/>
    </source>
</evidence>
<dbReference type="Pfam" id="PF02771">
    <property type="entry name" value="Acyl-CoA_dh_N"/>
    <property type="match status" value="1"/>
</dbReference>
<comment type="cofactor">
    <cofactor evidence="1">
        <name>FAD</name>
        <dbReference type="ChEBI" id="CHEBI:57692"/>
    </cofactor>
</comment>
<dbReference type="InterPro" id="IPR046373">
    <property type="entry name" value="Acyl-CoA_Oxase/DH_mid-dom_sf"/>
</dbReference>
<reference evidence="8" key="1">
    <citation type="submission" date="2022-02" db="EMBL/GenBank/DDBJ databases">
        <title>Qipengyuania spongiae sp. nov., isolated from marine sponge.</title>
        <authorList>
            <person name="Li Z."/>
            <person name="Zhang M."/>
        </authorList>
    </citation>
    <scope>NUCLEOTIDE SEQUENCE</scope>
    <source>
        <strain evidence="8">PHS-Z21</strain>
    </source>
</reference>
<feature type="domain" description="Acyl-CoA dehydrogenase/oxidase N-terminal" evidence="7">
    <location>
        <begin position="12"/>
        <end position="113"/>
    </location>
</feature>
<evidence type="ECO:0000256" key="4">
    <source>
        <dbReference type="ARBA" id="ARBA00022827"/>
    </source>
</evidence>
<feature type="domain" description="Acyl-CoA dehydrogenase/oxidase C-terminal" evidence="6">
    <location>
        <begin position="232"/>
        <end position="339"/>
    </location>
</feature>
<dbReference type="Gene3D" id="2.40.110.10">
    <property type="entry name" value="Butyryl-CoA Dehydrogenase, subunit A, domain 2"/>
    <property type="match status" value="1"/>
</dbReference>
<keyword evidence="3" id="KW-0285">Flavoprotein</keyword>
<dbReference type="RefSeq" id="WP_265559252.1">
    <property type="nucleotide sequence ID" value="NZ_CP092471.1"/>
</dbReference>
<name>A0ABY5T3V6_9SPHN</name>
<evidence type="ECO:0000256" key="5">
    <source>
        <dbReference type="ARBA" id="ARBA00023002"/>
    </source>
</evidence>
<evidence type="ECO:0000313" key="9">
    <source>
        <dbReference type="Proteomes" id="UP001065265"/>
    </source>
</evidence>
<keyword evidence="9" id="KW-1185">Reference proteome</keyword>
<dbReference type="Pfam" id="PF00441">
    <property type="entry name" value="Acyl-CoA_dh_1"/>
    <property type="match status" value="1"/>
</dbReference>
<organism evidence="8 9">
    <name type="scientific">Qipengyuania spongiae</name>
    <dbReference type="NCBI Taxonomy" id="2909673"/>
    <lineage>
        <taxon>Bacteria</taxon>
        <taxon>Pseudomonadati</taxon>
        <taxon>Pseudomonadota</taxon>
        <taxon>Alphaproteobacteria</taxon>
        <taxon>Sphingomonadales</taxon>
        <taxon>Erythrobacteraceae</taxon>
        <taxon>Qipengyuania</taxon>
    </lineage>
</organism>
<evidence type="ECO:0000313" key="8">
    <source>
        <dbReference type="EMBL" id="UVI39664.1"/>
    </source>
</evidence>
<dbReference type="Gene3D" id="1.10.540.10">
    <property type="entry name" value="Acyl-CoA dehydrogenase/oxidase, N-terminal domain"/>
    <property type="match status" value="1"/>
</dbReference>
<dbReference type="InterPro" id="IPR009075">
    <property type="entry name" value="AcylCo_DH/oxidase_C"/>
</dbReference>
<dbReference type="InterPro" id="IPR037069">
    <property type="entry name" value="AcylCoA_DH/ox_N_sf"/>
</dbReference>
<accession>A0ABY5T3V6</accession>
<evidence type="ECO:0000256" key="2">
    <source>
        <dbReference type="ARBA" id="ARBA00009347"/>
    </source>
</evidence>
<proteinExistence type="inferred from homology"/>
<dbReference type="EMBL" id="CP092471">
    <property type="protein sequence ID" value="UVI39664.1"/>
    <property type="molecule type" value="Genomic_DNA"/>
</dbReference>
<dbReference type="InterPro" id="IPR009100">
    <property type="entry name" value="AcylCoA_DH/oxidase_NM_dom_sf"/>
</dbReference>
<dbReference type="InterPro" id="IPR036250">
    <property type="entry name" value="AcylCo_DH-like_C"/>
</dbReference>
<evidence type="ECO:0000256" key="3">
    <source>
        <dbReference type="ARBA" id="ARBA00022630"/>
    </source>
</evidence>
<protein>
    <submittedName>
        <fullName evidence="8">Acyl-CoA/acyl-ACP dehydrogenase</fullName>
    </submittedName>
</protein>
<gene>
    <name evidence="8" type="ORF">L1F33_01490</name>
</gene>
<dbReference type="InterPro" id="IPR050741">
    <property type="entry name" value="Acyl-CoA_dehydrogenase"/>
</dbReference>
<dbReference type="PANTHER" id="PTHR48083:SF37">
    <property type="entry name" value="DEHYDROGENASE, PUTATIVE-RELATED"/>
    <property type="match status" value="1"/>
</dbReference>
<dbReference type="SUPFAM" id="SSF56645">
    <property type="entry name" value="Acyl-CoA dehydrogenase NM domain-like"/>
    <property type="match status" value="1"/>
</dbReference>
<dbReference type="PANTHER" id="PTHR48083">
    <property type="entry name" value="MEDIUM-CHAIN SPECIFIC ACYL-COA DEHYDROGENASE, MITOCHONDRIAL-RELATED"/>
    <property type="match status" value="1"/>
</dbReference>
<comment type="similarity">
    <text evidence="2">Belongs to the acyl-CoA dehydrogenase family.</text>
</comment>
<dbReference type="SUPFAM" id="SSF47203">
    <property type="entry name" value="Acyl-CoA dehydrogenase C-terminal domain-like"/>
    <property type="match status" value="1"/>
</dbReference>
<sequence>MPETDATMQKFEALVAPIAGRASLTDSIDGDLGPDVQTLRKAGWLCACLSSADGGQGWGTDPAGSLAALDALRILGRANLSVARLFEGHMNAVKLIALYGDDRQRAASVAEVRRGALLGVWGADDPDYPVTMACEGGEIRLAGAKRFASGLSLVDRAIVIVPDADGGPYMLLAPTNAVERSDATGWKMAGMRATRSGRYDFSGLVLSDDSLLGQKGDYLREPHFEGGIWRYCAAHLGGAEALYKTMLAELTARGRTDDPDQRRRIVACATALETSRLWLRRCAREIEADDAPPGKTTLALLAREVTEAACRTTMEIVDRSLGMKAHEEGSAVERMKRDLSLFLCQAAPDAKRERAGRALVAACDLAETL</sequence>
<dbReference type="Proteomes" id="UP001065265">
    <property type="component" value="Chromosome"/>
</dbReference>
<keyword evidence="4" id="KW-0274">FAD</keyword>
<dbReference type="InterPro" id="IPR013786">
    <property type="entry name" value="AcylCoA_DH/ox_N"/>
</dbReference>
<dbReference type="Gene3D" id="1.20.140.10">
    <property type="entry name" value="Butyryl-CoA Dehydrogenase, subunit A, domain 3"/>
    <property type="match status" value="1"/>
</dbReference>
<evidence type="ECO:0000256" key="1">
    <source>
        <dbReference type="ARBA" id="ARBA00001974"/>
    </source>
</evidence>
<evidence type="ECO:0000259" key="7">
    <source>
        <dbReference type="Pfam" id="PF02771"/>
    </source>
</evidence>